<comment type="caution">
    <text evidence="2">The sequence shown here is derived from an EMBL/GenBank/DDBJ whole genome shotgun (WGS) entry which is preliminary data.</text>
</comment>
<dbReference type="EMBL" id="VYYT01000005">
    <property type="protein sequence ID" value="KAK2779135.1"/>
    <property type="molecule type" value="Genomic_DNA"/>
</dbReference>
<dbReference type="AlphaFoldDB" id="A0AAE0DCD1"/>
<feature type="domain" description="F-box" evidence="1">
    <location>
        <begin position="59"/>
        <end position="113"/>
    </location>
</feature>
<gene>
    <name evidence="2" type="ORF">CKAH01_11394</name>
</gene>
<dbReference type="PROSITE" id="PS50181">
    <property type="entry name" value="FBOX"/>
    <property type="match status" value="1"/>
</dbReference>
<dbReference type="InterPro" id="IPR001810">
    <property type="entry name" value="F-box_dom"/>
</dbReference>
<dbReference type="InterPro" id="IPR036047">
    <property type="entry name" value="F-box-like_dom_sf"/>
</dbReference>
<dbReference type="Gene3D" id="1.20.1280.50">
    <property type="match status" value="1"/>
</dbReference>
<dbReference type="Proteomes" id="UP001281614">
    <property type="component" value="Unassembled WGS sequence"/>
</dbReference>
<keyword evidence="3" id="KW-1185">Reference proteome</keyword>
<evidence type="ECO:0000313" key="3">
    <source>
        <dbReference type="Proteomes" id="UP001281614"/>
    </source>
</evidence>
<proteinExistence type="predicted"/>
<dbReference type="SUPFAM" id="SSF81383">
    <property type="entry name" value="F-box domain"/>
    <property type="match status" value="1"/>
</dbReference>
<evidence type="ECO:0000259" key="1">
    <source>
        <dbReference type="PROSITE" id="PS50181"/>
    </source>
</evidence>
<evidence type="ECO:0000313" key="2">
    <source>
        <dbReference type="EMBL" id="KAK2779135.1"/>
    </source>
</evidence>
<protein>
    <submittedName>
        <fullName evidence="2">F-box domain-containing protein</fullName>
    </submittedName>
</protein>
<organism evidence="2 3">
    <name type="scientific">Colletotrichum kahawae</name>
    <name type="common">Coffee berry disease fungus</name>
    <dbReference type="NCBI Taxonomy" id="34407"/>
    <lineage>
        <taxon>Eukaryota</taxon>
        <taxon>Fungi</taxon>
        <taxon>Dikarya</taxon>
        <taxon>Ascomycota</taxon>
        <taxon>Pezizomycotina</taxon>
        <taxon>Sordariomycetes</taxon>
        <taxon>Hypocreomycetidae</taxon>
        <taxon>Glomerellales</taxon>
        <taxon>Glomerellaceae</taxon>
        <taxon>Colletotrichum</taxon>
        <taxon>Colletotrichum gloeosporioides species complex</taxon>
    </lineage>
</organism>
<sequence length="676" mass="76610">MAKDDAVNSLSEQFSRLKADDPASEILHRRANLQNLVDSLSPWELVALRTMVRARTPQLSSMSDLPSELVSMIALHLTTKDALACAAISKGWRTVWTQPSVAKHLISTHFRELSPLLSVPSSDPASLGSPWETFVSAANKTIPRIDGNFISKVAVSESLYDILQTKTFEMDERSIAYVEGSINNGQSPSKETKKHYACSSGRVAWHIDAYAVFLDDLRAMTRTLIVLPDLVEQGKRDFVVYAMTENLIFFVELLAKLAMIVYHIDKKEFRRATLPTRVARITAHKEVAVLEFSVDNPVHAVPHVWRWGPGLAKLQMPPVQRKANQFSRQNEPRPEGFLFHPTQSNVIYYFAEVWSDAFAVEPEFDDDPPEVTVYKFEDLQHTNSFKQVFKEPHYEDSSGFEYEWQYIRCAAPINSHGLYGLFQYILRDVSTRDIPVCRYNFDTVTETFSETRDVYKYGMRRPMWGHEASGYRPEFGGGLVWNGQTYYLQKWRPHQGGARDIQFTEWAGESARNSAVCVADDNSTLVLGPRDEPIIYEGLGIEEIVVDDDFVIGLAPMGYVAWNFGLRGAAREPWKRNGGLSANLPRYTDADTQCCVKGCKGPTSRRPCYICEAIKENMDVAVADSHPFGHLPMDHPVMRHLAMASAAPAAFSDEDEYDFEEDYDDDDDLMYGDEYY</sequence>
<name>A0AAE0DCD1_COLKA</name>
<accession>A0AAE0DCD1</accession>
<reference evidence="2" key="1">
    <citation type="submission" date="2023-02" db="EMBL/GenBank/DDBJ databases">
        <title>Colletotrichum kahawae CIFC_Que2 genome sequencing and assembly.</title>
        <authorList>
            <person name="Baroncelli R."/>
        </authorList>
    </citation>
    <scope>NUCLEOTIDE SEQUENCE</scope>
    <source>
        <strain evidence="2">CIFC_Que2</strain>
    </source>
</reference>
<dbReference type="Pfam" id="PF00646">
    <property type="entry name" value="F-box"/>
    <property type="match status" value="1"/>
</dbReference>
<dbReference type="SMART" id="SM00256">
    <property type="entry name" value="FBOX"/>
    <property type="match status" value="1"/>
</dbReference>